<comment type="caution">
    <text evidence="5">The sequence shown here is derived from an EMBL/GenBank/DDBJ whole genome shotgun (WGS) entry which is preliminary data.</text>
</comment>
<evidence type="ECO:0000313" key="5">
    <source>
        <dbReference type="EMBL" id="MFC1400685.1"/>
    </source>
</evidence>
<dbReference type="InterPro" id="IPR029058">
    <property type="entry name" value="AB_hydrolase_fold"/>
</dbReference>
<sequence>MTRQQRQTLDELLRHGPLDIGGDVVEQRAVFHEMIASIPLPADVSLTPDQLGGVPVLTVETPGSDPSTVLLYFHGGAYAIGSAADGAGLAADVARRVGARAVSVEYRLAPEHPFPAAVDDAVAAYRALLDQGVPSDRIAFVGESAGGGLVVAALVAAKDAGLPQPASAAVFSPWTDLTLSGGSLVGKAAVDPSLTAAGLRTRAGDYLGATDPAVPTASPLFADLTGLPPLLVQVGSHEILLDDATRLAARAAEHDVRVDLQVWPQVPHVFQSFAAMLDEADAALDAAAAFVRAQWAGAAAEQATAEQATAEQAEQGSELQSQGAPS</sequence>
<dbReference type="PANTHER" id="PTHR48081">
    <property type="entry name" value="AB HYDROLASE SUPERFAMILY PROTEIN C4A8.06C"/>
    <property type="match status" value="1"/>
</dbReference>
<dbReference type="SUPFAM" id="SSF53474">
    <property type="entry name" value="alpha/beta-Hydrolases"/>
    <property type="match status" value="1"/>
</dbReference>
<evidence type="ECO:0000256" key="2">
    <source>
        <dbReference type="ARBA" id="ARBA00022801"/>
    </source>
</evidence>
<dbReference type="Gene3D" id="3.40.50.1820">
    <property type="entry name" value="alpha/beta hydrolase"/>
    <property type="match status" value="1"/>
</dbReference>
<evidence type="ECO:0000313" key="6">
    <source>
        <dbReference type="Proteomes" id="UP001592528"/>
    </source>
</evidence>
<dbReference type="Pfam" id="PF07859">
    <property type="entry name" value="Abhydrolase_3"/>
    <property type="match status" value="1"/>
</dbReference>
<feature type="compositionally biased region" description="Polar residues" evidence="3">
    <location>
        <begin position="317"/>
        <end position="326"/>
    </location>
</feature>
<name>A0ABV6UGW6_9ACTN</name>
<dbReference type="GO" id="GO:0016787">
    <property type="term" value="F:hydrolase activity"/>
    <property type="evidence" value="ECO:0007669"/>
    <property type="project" value="UniProtKB-KW"/>
</dbReference>
<gene>
    <name evidence="5" type="ORF">ACEZDJ_05230</name>
</gene>
<organism evidence="5 6">
    <name type="scientific">Streptacidiphilus cavernicola</name>
    <dbReference type="NCBI Taxonomy" id="3342716"/>
    <lineage>
        <taxon>Bacteria</taxon>
        <taxon>Bacillati</taxon>
        <taxon>Actinomycetota</taxon>
        <taxon>Actinomycetes</taxon>
        <taxon>Kitasatosporales</taxon>
        <taxon>Streptomycetaceae</taxon>
        <taxon>Streptacidiphilus</taxon>
    </lineage>
</organism>
<feature type="region of interest" description="Disordered" evidence="3">
    <location>
        <begin position="301"/>
        <end position="326"/>
    </location>
</feature>
<dbReference type="RefSeq" id="WP_051725246.1">
    <property type="nucleotide sequence ID" value="NZ_JBHEZZ010000002.1"/>
</dbReference>
<reference evidence="5 6" key="1">
    <citation type="submission" date="2024-09" db="EMBL/GenBank/DDBJ databases">
        <authorList>
            <person name="Lee S.D."/>
        </authorList>
    </citation>
    <scope>NUCLEOTIDE SEQUENCE [LARGE SCALE GENOMIC DNA]</scope>
    <source>
        <strain evidence="5 6">N1-5</strain>
    </source>
</reference>
<evidence type="ECO:0000256" key="3">
    <source>
        <dbReference type="SAM" id="MobiDB-lite"/>
    </source>
</evidence>
<dbReference type="InterPro" id="IPR050300">
    <property type="entry name" value="GDXG_lipolytic_enzyme"/>
</dbReference>
<evidence type="ECO:0000259" key="4">
    <source>
        <dbReference type="Pfam" id="PF07859"/>
    </source>
</evidence>
<protein>
    <submittedName>
        <fullName evidence="5">Alpha/beta hydrolase</fullName>
    </submittedName>
</protein>
<feature type="domain" description="Alpha/beta hydrolase fold-3" evidence="4">
    <location>
        <begin position="70"/>
        <end position="271"/>
    </location>
</feature>
<accession>A0ABV6UGW6</accession>
<keyword evidence="6" id="KW-1185">Reference proteome</keyword>
<dbReference type="Proteomes" id="UP001592528">
    <property type="component" value="Unassembled WGS sequence"/>
</dbReference>
<comment type="similarity">
    <text evidence="1">Belongs to the 'GDXG' lipolytic enzyme family.</text>
</comment>
<dbReference type="PANTHER" id="PTHR48081:SF30">
    <property type="entry name" value="ACETYL-HYDROLASE LIPR-RELATED"/>
    <property type="match status" value="1"/>
</dbReference>
<keyword evidence="2 5" id="KW-0378">Hydrolase</keyword>
<proteinExistence type="inferred from homology"/>
<feature type="compositionally biased region" description="Low complexity" evidence="3">
    <location>
        <begin position="301"/>
        <end position="316"/>
    </location>
</feature>
<dbReference type="InterPro" id="IPR013094">
    <property type="entry name" value="AB_hydrolase_3"/>
</dbReference>
<dbReference type="EMBL" id="JBHEZZ010000002">
    <property type="protein sequence ID" value="MFC1400685.1"/>
    <property type="molecule type" value="Genomic_DNA"/>
</dbReference>
<evidence type="ECO:0000256" key="1">
    <source>
        <dbReference type="ARBA" id="ARBA00010515"/>
    </source>
</evidence>